<dbReference type="PATRIC" id="fig|45065.4.peg.159"/>
<keyword evidence="1" id="KW-0808">Transferase</keyword>
<name>A0A0W0UA56_9GAMM</name>
<dbReference type="Pfam" id="PF01636">
    <property type="entry name" value="APH"/>
    <property type="match status" value="1"/>
</dbReference>
<dbReference type="PANTHER" id="PTHR21310">
    <property type="entry name" value="AMINOGLYCOSIDE PHOSPHOTRANSFERASE-RELATED-RELATED"/>
    <property type="match status" value="1"/>
</dbReference>
<proteinExistence type="predicted"/>
<dbReference type="PANTHER" id="PTHR21310:SF42">
    <property type="entry name" value="BIFUNCTIONAL AAC_APH"/>
    <property type="match status" value="1"/>
</dbReference>
<sequence>MAKMHENELEINELLVKNLLKNQCPHWANLSLKAVSSSGTDNALFRLGDDYIVRLPRIEWAPGSIVRSINKEYEWIPKIAQFLTIPVSKPVFKGSPDDHYPWPWLIAKWHDGHNPDFEKGNEYDLLAKDLADFINNLHTIKLANGPLSRRGVPLKDLDQETSTAIHALKSDMDTQAIATLWDQLSNISPWNKEPVWVHGDLLPGNIITRNNRLSAVIDFTDTGVGDPACDLVIAWSLLNAQSRKMFRDHLKNIDDDTWQRGRGWALSIAVIMLPYYKNSNPVLATLARRMIKNVIG</sequence>
<accession>A0A0W0UA56</accession>
<dbReference type="Gene3D" id="3.30.200.20">
    <property type="entry name" value="Phosphorylase Kinase, domain 1"/>
    <property type="match status" value="1"/>
</dbReference>
<dbReference type="InterPro" id="IPR011009">
    <property type="entry name" value="Kinase-like_dom_sf"/>
</dbReference>
<dbReference type="GO" id="GO:0016740">
    <property type="term" value="F:transferase activity"/>
    <property type="evidence" value="ECO:0007669"/>
    <property type="project" value="UniProtKB-KW"/>
</dbReference>
<reference evidence="1 2" key="1">
    <citation type="submission" date="2015-11" db="EMBL/GenBank/DDBJ databases">
        <title>Genomic analysis of 38 Legionella species identifies large and diverse effector repertoires.</title>
        <authorList>
            <person name="Burstein D."/>
            <person name="Amaro F."/>
            <person name="Zusman T."/>
            <person name="Lifshitz Z."/>
            <person name="Cohen O."/>
            <person name="Gilbert J.A."/>
            <person name="Pupko T."/>
            <person name="Shuman H.A."/>
            <person name="Segal G."/>
        </authorList>
    </citation>
    <scope>NUCLEOTIDE SEQUENCE [LARGE SCALE GENOMIC DNA]</scope>
    <source>
        <strain evidence="1 2">ATCC 49504</strain>
    </source>
</reference>
<dbReference type="STRING" id="45065.Lgee_0146"/>
<evidence type="ECO:0000313" key="1">
    <source>
        <dbReference type="EMBL" id="KTD04393.1"/>
    </source>
</evidence>
<dbReference type="EMBL" id="LNYC01000004">
    <property type="protein sequence ID" value="KTD04393.1"/>
    <property type="molecule type" value="Genomic_DNA"/>
</dbReference>
<dbReference type="InterPro" id="IPR002575">
    <property type="entry name" value="Aminoglycoside_PTrfase"/>
</dbReference>
<dbReference type="InterPro" id="IPR051678">
    <property type="entry name" value="AGP_Transferase"/>
</dbReference>
<organism evidence="1 2">
    <name type="scientific">Legionella geestiana</name>
    <dbReference type="NCBI Taxonomy" id="45065"/>
    <lineage>
        <taxon>Bacteria</taxon>
        <taxon>Pseudomonadati</taxon>
        <taxon>Pseudomonadota</taxon>
        <taxon>Gammaproteobacteria</taxon>
        <taxon>Legionellales</taxon>
        <taxon>Legionellaceae</taxon>
        <taxon>Legionella</taxon>
    </lineage>
</organism>
<dbReference type="Gene3D" id="3.90.1200.10">
    <property type="match status" value="1"/>
</dbReference>
<dbReference type="Proteomes" id="UP000054785">
    <property type="component" value="Unassembled WGS sequence"/>
</dbReference>
<dbReference type="AlphaFoldDB" id="A0A0W0UA56"/>
<dbReference type="SUPFAM" id="SSF56112">
    <property type="entry name" value="Protein kinase-like (PK-like)"/>
    <property type="match status" value="1"/>
</dbReference>
<dbReference type="OrthoDB" id="3806873at2"/>
<keyword evidence="2" id="KW-1185">Reference proteome</keyword>
<dbReference type="RefSeq" id="WP_058387002.1">
    <property type="nucleotide sequence ID" value="NZ_CAAAHN010000015.1"/>
</dbReference>
<dbReference type="CDD" id="cd05155">
    <property type="entry name" value="APH_ChoK_like_1"/>
    <property type="match status" value="1"/>
</dbReference>
<evidence type="ECO:0000313" key="2">
    <source>
        <dbReference type="Proteomes" id="UP000054785"/>
    </source>
</evidence>
<comment type="caution">
    <text evidence="1">The sequence shown here is derived from an EMBL/GenBank/DDBJ whole genome shotgun (WGS) entry which is preliminary data.</text>
</comment>
<gene>
    <name evidence="1" type="ORF">Lgee_0146</name>
</gene>
<protein>
    <submittedName>
        <fullName evidence="1">Aminoglycoside phosphotransferase</fullName>
    </submittedName>
</protein>